<evidence type="ECO:0000256" key="5">
    <source>
        <dbReference type="ARBA" id="ARBA00022989"/>
    </source>
</evidence>
<keyword evidence="8" id="KW-1071">Ligand-gated ion channel</keyword>
<dbReference type="PANTHER" id="PTHR10125:SF31">
    <property type="entry name" value="P2X RECEPTOR E"/>
    <property type="match status" value="1"/>
</dbReference>
<sequence length="123" mass="14473">MSTQSKNPKQNIIENINDLKKFTIFIKSYVSFQRLNKKIANIPDSIKGMLLKECRFKSDDSVYKFCPIFGVDTILSETNSEFNSIFQYGGVISIYLNWNCDFDWNLNNFCLPEYKFERQVILL</sequence>
<evidence type="ECO:0000256" key="8">
    <source>
        <dbReference type="ARBA" id="ARBA00023286"/>
    </source>
</evidence>
<dbReference type="GO" id="GO:0004931">
    <property type="term" value="F:extracellularly ATP-gated monoatomic cation channel activity"/>
    <property type="evidence" value="ECO:0007669"/>
    <property type="project" value="TreeGrafter"/>
</dbReference>
<evidence type="ECO:0000313" key="10">
    <source>
        <dbReference type="EMBL" id="NDJ96858.1"/>
    </source>
</evidence>
<proteinExistence type="inferred from homology"/>
<keyword evidence="4" id="KW-0812">Transmembrane</keyword>
<evidence type="ECO:0000256" key="6">
    <source>
        <dbReference type="ARBA" id="ARBA00023065"/>
    </source>
</evidence>
<dbReference type="InterPro" id="IPR027309">
    <property type="entry name" value="P2X_extracellular_dom_sf"/>
</dbReference>
<keyword evidence="7" id="KW-0472">Membrane</keyword>
<comment type="similarity">
    <text evidence="2">Belongs to the P2X receptor family.</text>
</comment>
<dbReference type="GO" id="GO:0098794">
    <property type="term" value="C:postsynapse"/>
    <property type="evidence" value="ECO:0007669"/>
    <property type="project" value="GOC"/>
</dbReference>
<keyword evidence="5" id="KW-1133">Transmembrane helix</keyword>
<name>A0A6B2FZ31_MYXSQ</name>
<dbReference type="GO" id="GO:0012505">
    <property type="term" value="C:endomembrane system"/>
    <property type="evidence" value="ECO:0007669"/>
    <property type="project" value="UniProtKB-SubCell"/>
</dbReference>
<keyword evidence="3" id="KW-0813">Transport</keyword>
<accession>A0A6B2FZ31</accession>
<dbReference type="EMBL" id="GHBR01001737">
    <property type="protein sequence ID" value="NDJ96858.1"/>
    <property type="molecule type" value="Transcribed_RNA"/>
</dbReference>
<evidence type="ECO:0000256" key="7">
    <source>
        <dbReference type="ARBA" id="ARBA00023136"/>
    </source>
</evidence>
<dbReference type="GO" id="GO:0016020">
    <property type="term" value="C:membrane"/>
    <property type="evidence" value="ECO:0007669"/>
    <property type="project" value="TreeGrafter"/>
</dbReference>
<dbReference type="PANTHER" id="PTHR10125">
    <property type="entry name" value="P2X PURINOCEPTOR"/>
    <property type="match status" value="1"/>
</dbReference>
<evidence type="ECO:0000256" key="9">
    <source>
        <dbReference type="ARBA" id="ARBA00023303"/>
    </source>
</evidence>
<protein>
    <submittedName>
        <fullName evidence="10">P2X purinoceptor 1 (Trinotate prediction)</fullName>
    </submittedName>
</protein>
<evidence type="ECO:0000256" key="4">
    <source>
        <dbReference type="ARBA" id="ARBA00022692"/>
    </source>
</evidence>
<dbReference type="Gene3D" id="2.60.490.10">
    <property type="entry name" value="atp-gated p2x4 ion channel domain"/>
    <property type="match status" value="1"/>
</dbReference>
<keyword evidence="9" id="KW-0407">Ion channel</keyword>
<evidence type="ECO:0000256" key="1">
    <source>
        <dbReference type="ARBA" id="ARBA00004308"/>
    </source>
</evidence>
<keyword evidence="6" id="KW-0406">Ion transport</keyword>
<evidence type="ECO:0000256" key="2">
    <source>
        <dbReference type="ARBA" id="ARBA00009848"/>
    </source>
</evidence>
<dbReference type="InterPro" id="IPR059116">
    <property type="entry name" value="P2X_receptor"/>
</dbReference>
<dbReference type="AlphaFoldDB" id="A0A6B2FZ31"/>
<comment type="subcellular location">
    <subcellularLocation>
        <location evidence="1">Endomembrane system</location>
    </subcellularLocation>
</comment>
<dbReference type="Pfam" id="PF00864">
    <property type="entry name" value="P2X_receptor"/>
    <property type="match status" value="1"/>
</dbReference>
<reference evidence="10" key="1">
    <citation type="submission" date="2018-11" db="EMBL/GenBank/DDBJ databases">
        <title>Myxobolus squamalis genome and transcriptome.</title>
        <authorList>
            <person name="Yahalomi D."/>
            <person name="Atkinson S.D."/>
            <person name="Neuhof M."/>
            <person name="Chang E.S."/>
            <person name="Philippe H."/>
            <person name="Cartwright P."/>
            <person name="Bartholomew J.L."/>
            <person name="Huchon D."/>
        </authorList>
    </citation>
    <scope>NUCLEOTIDE SEQUENCE</scope>
    <source>
        <strain evidence="10">71B08</strain>
        <tissue evidence="10">Whole</tissue>
    </source>
</reference>
<organism evidence="10">
    <name type="scientific">Myxobolus squamalis</name>
    <name type="common">Myxosporean</name>
    <dbReference type="NCBI Taxonomy" id="59785"/>
    <lineage>
        <taxon>Eukaryota</taxon>
        <taxon>Metazoa</taxon>
        <taxon>Cnidaria</taxon>
        <taxon>Myxozoa</taxon>
        <taxon>Myxosporea</taxon>
        <taxon>Bivalvulida</taxon>
        <taxon>Platysporina</taxon>
        <taxon>Myxobolidae</taxon>
        <taxon>Myxobolus</taxon>
    </lineage>
</organism>
<dbReference type="GO" id="GO:0070588">
    <property type="term" value="P:calcium ion transmembrane transport"/>
    <property type="evidence" value="ECO:0007669"/>
    <property type="project" value="TreeGrafter"/>
</dbReference>
<evidence type="ECO:0000256" key="3">
    <source>
        <dbReference type="ARBA" id="ARBA00022448"/>
    </source>
</evidence>